<name>A0A3E1Y6A4_9BACT</name>
<reference evidence="1 2" key="1">
    <citation type="submission" date="2018-07" db="EMBL/GenBank/DDBJ databases">
        <title>Chitinophaga K2CV101002-2 sp. nov., isolated from a monsoon evergreen broad-leaved forest soil.</title>
        <authorList>
            <person name="Lv Y."/>
        </authorList>
    </citation>
    <scope>NUCLEOTIDE SEQUENCE [LARGE SCALE GENOMIC DNA]</scope>
    <source>
        <strain evidence="1 2">GDMCC 1.1288</strain>
    </source>
</reference>
<gene>
    <name evidence="1" type="ORF">DVR12_18060</name>
</gene>
<sequence length="215" mass="24493">MSIPYAKLITAFFIKCFSSAQKNIRVVIIFICLLSVVACDSSTKVATKNSTGNKDSIQTMVMNSVNTVLEEDAELMDFYKSCIKRYNDTVRIDTLVMIGNKNIEISFRHYCLHDSTLRIPAKYTQIYGLKNFITHNFESTLKVASNNKVILDTIIQKIVFTDSLPTYLREYGALMFPVFTIQNYERIVINYSISIPLTDVGEAVTFMTAIEKQEQ</sequence>
<evidence type="ECO:0000313" key="1">
    <source>
        <dbReference type="EMBL" id="RFS20474.1"/>
    </source>
</evidence>
<accession>A0A3E1Y6A4</accession>
<organism evidence="1 2">
    <name type="scientific">Chitinophaga silvatica</name>
    <dbReference type="NCBI Taxonomy" id="2282649"/>
    <lineage>
        <taxon>Bacteria</taxon>
        <taxon>Pseudomonadati</taxon>
        <taxon>Bacteroidota</taxon>
        <taxon>Chitinophagia</taxon>
        <taxon>Chitinophagales</taxon>
        <taxon>Chitinophagaceae</taxon>
        <taxon>Chitinophaga</taxon>
    </lineage>
</organism>
<dbReference type="EMBL" id="QPMM01000010">
    <property type="protein sequence ID" value="RFS20474.1"/>
    <property type="molecule type" value="Genomic_DNA"/>
</dbReference>
<keyword evidence="2" id="KW-1185">Reference proteome</keyword>
<protein>
    <submittedName>
        <fullName evidence="1">Uncharacterized protein</fullName>
    </submittedName>
</protein>
<evidence type="ECO:0000313" key="2">
    <source>
        <dbReference type="Proteomes" id="UP000260644"/>
    </source>
</evidence>
<dbReference type="AlphaFoldDB" id="A0A3E1Y6A4"/>
<dbReference type="Proteomes" id="UP000260644">
    <property type="component" value="Unassembled WGS sequence"/>
</dbReference>
<comment type="caution">
    <text evidence="1">The sequence shown here is derived from an EMBL/GenBank/DDBJ whole genome shotgun (WGS) entry which is preliminary data.</text>
</comment>
<proteinExistence type="predicted"/>